<accession>A0ABV9DP57</accession>
<dbReference type="InterPro" id="IPR029058">
    <property type="entry name" value="AB_hydrolase_fold"/>
</dbReference>
<dbReference type="SUPFAM" id="SSF53474">
    <property type="entry name" value="alpha/beta-Hydrolases"/>
    <property type="match status" value="1"/>
</dbReference>
<dbReference type="Pfam" id="PF06028">
    <property type="entry name" value="DUF915"/>
    <property type="match status" value="1"/>
</dbReference>
<feature type="transmembrane region" description="Helical" evidence="1">
    <location>
        <begin position="6"/>
        <end position="25"/>
    </location>
</feature>
<dbReference type="Proteomes" id="UP001595989">
    <property type="component" value="Unassembled WGS sequence"/>
</dbReference>
<dbReference type="Gene3D" id="3.40.50.1820">
    <property type="entry name" value="alpha/beta hydrolase"/>
    <property type="match status" value="1"/>
</dbReference>
<keyword evidence="1" id="KW-1133">Transmembrane helix</keyword>
<sequence length="276" mass="31229">MKKNRIINSVSLFAIFIGIIFVIYLPKEAKSVPASGNPTVFVHGFKGTHNSFGRLLDRFEYKYNWGNKALVYRVNEAGRLQVYNLNKGKKEPVFVQVVFDDARASMTDTSRWLASVLAHMKSVYEIDTVNLVGHSMGGLVSLKYIVERADRTHFPEVEKLITIGSPFDGVYNKLYFNRNWGKALVDLQPGSRALDRLRKRKESVPDALQVLSIGSTGDAVAVPESVQTLKRIINKDQLTEIMIADRTLGHSEMHEDMRVDKLIHDFLAEPLAEVRH</sequence>
<protein>
    <submittedName>
        <fullName evidence="2">Alpha/beta hydrolase</fullName>
    </submittedName>
</protein>
<dbReference type="RefSeq" id="WP_390299192.1">
    <property type="nucleotide sequence ID" value="NZ_JBHSFU010000014.1"/>
</dbReference>
<proteinExistence type="predicted"/>
<keyword evidence="3" id="KW-1185">Reference proteome</keyword>
<evidence type="ECO:0000313" key="2">
    <source>
        <dbReference type="EMBL" id="MFC4559971.1"/>
    </source>
</evidence>
<keyword evidence="1" id="KW-0812">Transmembrane</keyword>
<evidence type="ECO:0000313" key="3">
    <source>
        <dbReference type="Proteomes" id="UP001595989"/>
    </source>
</evidence>
<gene>
    <name evidence="2" type="ORF">ACFO3D_17555</name>
</gene>
<reference evidence="3" key="1">
    <citation type="journal article" date="2019" name="Int. J. Syst. Evol. Microbiol.">
        <title>The Global Catalogue of Microorganisms (GCM) 10K type strain sequencing project: providing services to taxonomists for standard genome sequencing and annotation.</title>
        <authorList>
            <consortium name="The Broad Institute Genomics Platform"/>
            <consortium name="The Broad Institute Genome Sequencing Center for Infectious Disease"/>
            <person name="Wu L."/>
            <person name="Ma J."/>
        </authorList>
    </citation>
    <scope>NUCLEOTIDE SEQUENCE [LARGE SCALE GENOMIC DNA]</scope>
    <source>
        <strain evidence="3">CGMCC 4.7426</strain>
    </source>
</reference>
<comment type="caution">
    <text evidence="2">The sequence shown here is derived from an EMBL/GenBank/DDBJ whole genome shotgun (WGS) entry which is preliminary data.</text>
</comment>
<keyword evidence="1" id="KW-0472">Membrane</keyword>
<dbReference type="GO" id="GO:0016787">
    <property type="term" value="F:hydrolase activity"/>
    <property type="evidence" value="ECO:0007669"/>
    <property type="project" value="UniProtKB-KW"/>
</dbReference>
<evidence type="ECO:0000256" key="1">
    <source>
        <dbReference type="SAM" id="Phobius"/>
    </source>
</evidence>
<organism evidence="2 3">
    <name type="scientific">Virgibacillus kekensis</name>
    <dbReference type="NCBI Taxonomy" id="202261"/>
    <lineage>
        <taxon>Bacteria</taxon>
        <taxon>Bacillati</taxon>
        <taxon>Bacillota</taxon>
        <taxon>Bacilli</taxon>
        <taxon>Bacillales</taxon>
        <taxon>Bacillaceae</taxon>
        <taxon>Virgibacillus</taxon>
    </lineage>
</organism>
<dbReference type="EMBL" id="JBHSFU010000014">
    <property type="protein sequence ID" value="MFC4559971.1"/>
    <property type="molecule type" value="Genomic_DNA"/>
</dbReference>
<name>A0ABV9DP57_9BACI</name>
<keyword evidence="2" id="KW-0378">Hydrolase</keyword>
<dbReference type="InterPro" id="IPR010315">
    <property type="entry name" value="DUF915_hydro-like"/>
</dbReference>